<accession>A0A261TQI7</accession>
<gene>
    <name evidence="2" type="ORF">CAL25_10440</name>
</gene>
<proteinExistence type="predicted"/>
<comment type="caution">
    <text evidence="2">The sequence shown here is derived from an EMBL/GenBank/DDBJ whole genome shotgun (WGS) entry which is preliminary data.</text>
</comment>
<protein>
    <submittedName>
        <fullName evidence="2">Uncharacterized protein</fullName>
    </submittedName>
</protein>
<evidence type="ECO:0000313" key="3">
    <source>
        <dbReference type="Proteomes" id="UP000216913"/>
    </source>
</evidence>
<keyword evidence="3" id="KW-1185">Reference proteome</keyword>
<feature type="transmembrane region" description="Helical" evidence="1">
    <location>
        <begin position="82"/>
        <end position="102"/>
    </location>
</feature>
<dbReference type="RefSeq" id="WP_094799881.1">
    <property type="nucleotide sequence ID" value="NZ_NEVP01000006.1"/>
</dbReference>
<dbReference type="Proteomes" id="UP000216913">
    <property type="component" value="Unassembled WGS sequence"/>
</dbReference>
<sequence>MAWSSSTRATLATLFAPTLWFVHFLAVYIINALGCARGQWQTPWLGLPASSWIIVVVSVLSLAAIALVWYRQSTRGPQEGSLRFLLWLTGALSLLSALAIVWETIPVLMVPACG</sequence>
<keyword evidence="1" id="KW-0472">Membrane</keyword>
<evidence type="ECO:0000256" key="1">
    <source>
        <dbReference type="SAM" id="Phobius"/>
    </source>
</evidence>
<evidence type="ECO:0000313" key="2">
    <source>
        <dbReference type="EMBL" id="OZI51924.1"/>
    </source>
</evidence>
<feature type="transmembrane region" description="Helical" evidence="1">
    <location>
        <begin position="50"/>
        <end position="70"/>
    </location>
</feature>
<organism evidence="2 3">
    <name type="scientific">Bordetella genomosp. 5</name>
    <dbReference type="NCBI Taxonomy" id="1395608"/>
    <lineage>
        <taxon>Bacteria</taxon>
        <taxon>Pseudomonadati</taxon>
        <taxon>Pseudomonadota</taxon>
        <taxon>Betaproteobacteria</taxon>
        <taxon>Burkholderiales</taxon>
        <taxon>Alcaligenaceae</taxon>
        <taxon>Bordetella</taxon>
    </lineage>
</organism>
<name>A0A261TQI7_9BORD</name>
<dbReference type="AlphaFoldDB" id="A0A261TQI7"/>
<keyword evidence="1" id="KW-0812">Transmembrane</keyword>
<dbReference type="OrthoDB" id="5569566at2"/>
<keyword evidence="1" id="KW-1133">Transmembrane helix</keyword>
<feature type="transmembrane region" description="Helical" evidence="1">
    <location>
        <begin position="12"/>
        <end position="30"/>
    </location>
</feature>
<reference evidence="2 3" key="1">
    <citation type="submission" date="2017-05" db="EMBL/GenBank/DDBJ databases">
        <title>Complete and WGS of Bordetella genogroups.</title>
        <authorList>
            <person name="Spilker T."/>
            <person name="LiPuma J."/>
        </authorList>
    </citation>
    <scope>NUCLEOTIDE SEQUENCE [LARGE SCALE GENOMIC DNA]</scope>
    <source>
        <strain evidence="2 3">AU10456</strain>
    </source>
</reference>
<dbReference type="EMBL" id="NEVP01000006">
    <property type="protein sequence ID" value="OZI51924.1"/>
    <property type="molecule type" value="Genomic_DNA"/>
</dbReference>